<keyword evidence="2 5" id="KW-0812">Transmembrane</keyword>
<evidence type="ECO:0000259" key="6">
    <source>
        <dbReference type="Pfam" id="PF13721"/>
    </source>
</evidence>
<feature type="transmembrane region" description="Helical" evidence="5">
    <location>
        <begin position="64"/>
        <end position="82"/>
    </location>
</feature>
<evidence type="ECO:0000256" key="2">
    <source>
        <dbReference type="ARBA" id="ARBA00022692"/>
    </source>
</evidence>
<evidence type="ECO:0000256" key="3">
    <source>
        <dbReference type="ARBA" id="ARBA00022989"/>
    </source>
</evidence>
<evidence type="ECO:0000256" key="4">
    <source>
        <dbReference type="ARBA" id="ARBA00023136"/>
    </source>
</evidence>
<evidence type="ECO:0000256" key="1">
    <source>
        <dbReference type="ARBA" id="ARBA00022475"/>
    </source>
</evidence>
<protein>
    <submittedName>
        <fullName evidence="7">Preprotein translocase subunit SecD</fullName>
    </submittedName>
</protein>
<organism evidence="7">
    <name type="scientific">Neisseria gonorrhoeae</name>
    <dbReference type="NCBI Taxonomy" id="485"/>
    <lineage>
        <taxon>Bacteria</taxon>
        <taxon>Pseudomonadati</taxon>
        <taxon>Pseudomonadota</taxon>
        <taxon>Betaproteobacteria</taxon>
        <taxon>Neisseriales</taxon>
        <taxon>Neisseriaceae</taxon>
        <taxon>Neisseria</taxon>
    </lineage>
</organism>
<sequence length="131" mass="14914">MRHFVLNSNRRLDHVPTRRAAYSRCCLSVLPGREGFASSEIARFRHHRKGGFQPLRNNDEPLSLWKYLLIVFTIAVAAVYSLPNLFGETPAVQVSTNRQAIIINEQTQSKVDAALKTRAFRPTGCLLWIIH</sequence>
<keyword evidence="1" id="KW-1003">Cell membrane</keyword>
<gene>
    <name evidence="7" type="primary">secD_3</name>
    <name evidence="7" type="ORF">NCTC11421_02616</name>
</gene>
<accession>A0A378W0G2</accession>
<evidence type="ECO:0000313" key="7">
    <source>
        <dbReference type="EMBL" id="SUA24613.1"/>
    </source>
</evidence>
<dbReference type="EMBL" id="UGRI01000001">
    <property type="protein sequence ID" value="SUA24613.1"/>
    <property type="molecule type" value="Genomic_DNA"/>
</dbReference>
<keyword evidence="4 5" id="KW-0472">Membrane</keyword>
<name>A0A378W0G2_NEIGO</name>
<evidence type="ECO:0000256" key="5">
    <source>
        <dbReference type="SAM" id="Phobius"/>
    </source>
</evidence>
<feature type="domain" description="SecD export protein N-terminal TM" evidence="6">
    <location>
        <begin position="63"/>
        <end position="121"/>
    </location>
</feature>
<dbReference type="AlphaFoldDB" id="A0A378W0G2"/>
<dbReference type="InterPro" id="IPR027398">
    <property type="entry name" value="SecD-TM"/>
</dbReference>
<proteinExistence type="predicted"/>
<reference evidence="7" key="1">
    <citation type="submission" date="2018-06" db="EMBL/GenBank/DDBJ databases">
        <authorList>
            <consortium name="Pathogen Informatics"/>
            <person name="Doyle S."/>
        </authorList>
    </citation>
    <scope>NUCLEOTIDE SEQUENCE [LARGE SCALE GENOMIC DNA]</scope>
    <source>
        <strain evidence="7">NCTC11421</strain>
    </source>
</reference>
<keyword evidence="3 5" id="KW-1133">Transmembrane helix</keyword>
<dbReference type="Pfam" id="PF13721">
    <property type="entry name" value="SecD-TM1"/>
    <property type="match status" value="1"/>
</dbReference>